<evidence type="ECO:0000313" key="1">
    <source>
        <dbReference type="EMBL" id="MFH6772107.1"/>
    </source>
</evidence>
<accession>A0ABW7N391</accession>
<name>A0ABW7N391_9FLAO</name>
<dbReference type="PROSITE" id="PS51257">
    <property type="entry name" value="PROKAR_LIPOPROTEIN"/>
    <property type="match status" value="1"/>
</dbReference>
<gene>
    <name evidence="1" type="ORF">V8G58_09195</name>
</gene>
<dbReference type="RefSeq" id="WP_344741377.1">
    <property type="nucleotide sequence ID" value="NZ_BAABAY010000002.1"/>
</dbReference>
<dbReference type="EMBL" id="JBAWKB010000002">
    <property type="protein sequence ID" value="MFH6772107.1"/>
    <property type="molecule type" value="Genomic_DNA"/>
</dbReference>
<dbReference type="Proteomes" id="UP001610100">
    <property type="component" value="Unassembled WGS sequence"/>
</dbReference>
<organism evidence="1 2">
    <name type="scientific">Gaetbulibacter aestuarii</name>
    <dbReference type="NCBI Taxonomy" id="1502358"/>
    <lineage>
        <taxon>Bacteria</taxon>
        <taxon>Pseudomonadati</taxon>
        <taxon>Bacteroidota</taxon>
        <taxon>Flavobacteriia</taxon>
        <taxon>Flavobacteriales</taxon>
        <taxon>Flavobacteriaceae</taxon>
        <taxon>Gaetbulibacter</taxon>
    </lineage>
</organism>
<evidence type="ECO:0008006" key="3">
    <source>
        <dbReference type="Google" id="ProtNLM"/>
    </source>
</evidence>
<reference evidence="1 2" key="1">
    <citation type="submission" date="2024-02" db="EMBL/GenBank/DDBJ databases">
        <title>A Gaetbulibacter species isolated from tidal flats and genomic insights of their niches.</title>
        <authorList>
            <person name="Ye Y."/>
        </authorList>
    </citation>
    <scope>NUCLEOTIDE SEQUENCE [LARGE SCALE GENOMIC DNA]</scope>
    <source>
        <strain evidence="1 2">KYW382</strain>
    </source>
</reference>
<proteinExistence type="predicted"/>
<protein>
    <recommendedName>
        <fullName evidence="3">Lipocalin-like domain-containing protein</fullName>
    </recommendedName>
</protein>
<sequence length="77" mass="8825">MNNILKFGIVSFIVFTLFSCNKEDDLKQEQSIIGTWQLVEIYSSDGGPGTWNPIENGYKYTFLSKGNFLSNRFEECT</sequence>
<comment type="caution">
    <text evidence="1">The sequence shown here is derived from an EMBL/GenBank/DDBJ whole genome shotgun (WGS) entry which is preliminary data.</text>
</comment>
<keyword evidence="2" id="KW-1185">Reference proteome</keyword>
<evidence type="ECO:0000313" key="2">
    <source>
        <dbReference type="Proteomes" id="UP001610100"/>
    </source>
</evidence>